<dbReference type="Proteomes" id="UP000235371">
    <property type="component" value="Unassembled WGS sequence"/>
</dbReference>
<name>A0A2J6TKQ9_9HELO</name>
<accession>A0A2J6TKQ9</accession>
<sequence length="179" mass="20187">MNPMPHMQPLSDDAYLQSKKGEIKHQLCIEGMKIPEVHKWLCYMQQYWVGEGQLRYAIGKWKEAEPEEWNPPLHPHPRPRPVPASLPSRPAPRIVVNNPLLRHTDPKGPTHGARHHQHMWLQTSSIGVGQGAMASTYVPAQRAPEPGPLSSAFFGADVPRCEHCNESEAEGDHRGCWYG</sequence>
<reference evidence="2 3" key="1">
    <citation type="submission" date="2016-04" db="EMBL/GenBank/DDBJ databases">
        <title>A degradative enzymes factory behind the ericoid mycorrhizal symbiosis.</title>
        <authorList>
            <consortium name="DOE Joint Genome Institute"/>
            <person name="Martino E."/>
            <person name="Morin E."/>
            <person name="Grelet G."/>
            <person name="Kuo A."/>
            <person name="Kohler A."/>
            <person name="Daghino S."/>
            <person name="Barry K."/>
            <person name="Choi C."/>
            <person name="Cichocki N."/>
            <person name="Clum A."/>
            <person name="Copeland A."/>
            <person name="Hainaut M."/>
            <person name="Haridas S."/>
            <person name="Labutti K."/>
            <person name="Lindquist E."/>
            <person name="Lipzen A."/>
            <person name="Khouja H.-R."/>
            <person name="Murat C."/>
            <person name="Ohm R."/>
            <person name="Olson A."/>
            <person name="Spatafora J."/>
            <person name="Veneault-Fourrey C."/>
            <person name="Henrissat B."/>
            <person name="Grigoriev I."/>
            <person name="Martin F."/>
            <person name="Perotto S."/>
        </authorList>
    </citation>
    <scope>NUCLEOTIDE SEQUENCE [LARGE SCALE GENOMIC DNA]</scope>
    <source>
        <strain evidence="2 3">E</strain>
    </source>
</reference>
<dbReference type="EMBL" id="KZ613780">
    <property type="protein sequence ID" value="PMD63615.1"/>
    <property type="molecule type" value="Genomic_DNA"/>
</dbReference>
<evidence type="ECO:0000313" key="2">
    <source>
        <dbReference type="EMBL" id="PMD63615.1"/>
    </source>
</evidence>
<organism evidence="2 3">
    <name type="scientific">Hyaloscypha bicolor E</name>
    <dbReference type="NCBI Taxonomy" id="1095630"/>
    <lineage>
        <taxon>Eukaryota</taxon>
        <taxon>Fungi</taxon>
        <taxon>Dikarya</taxon>
        <taxon>Ascomycota</taxon>
        <taxon>Pezizomycotina</taxon>
        <taxon>Leotiomycetes</taxon>
        <taxon>Helotiales</taxon>
        <taxon>Hyaloscyphaceae</taxon>
        <taxon>Hyaloscypha</taxon>
        <taxon>Hyaloscypha bicolor</taxon>
    </lineage>
</organism>
<evidence type="ECO:0000256" key="1">
    <source>
        <dbReference type="SAM" id="MobiDB-lite"/>
    </source>
</evidence>
<dbReference type="RefSeq" id="XP_024740519.1">
    <property type="nucleotide sequence ID" value="XM_024882687.1"/>
</dbReference>
<protein>
    <submittedName>
        <fullName evidence="2">Uncharacterized protein</fullName>
    </submittedName>
</protein>
<keyword evidence="3" id="KW-1185">Reference proteome</keyword>
<gene>
    <name evidence="2" type="ORF">K444DRAFT_626690</name>
</gene>
<dbReference type="InParanoid" id="A0A2J6TKQ9"/>
<feature type="region of interest" description="Disordered" evidence="1">
    <location>
        <begin position="68"/>
        <end position="91"/>
    </location>
</feature>
<proteinExistence type="predicted"/>
<evidence type="ECO:0000313" key="3">
    <source>
        <dbReference type="Proteomes" id="UP000235371"/>
    </source>
</evidence>
<dbReference type="AlphaFoldDB" id="A0A2J6TKQ9"/>
<dbReference type="GeneID" id="36590764"/>